<dbReference type="PANTHER" id="PTHR32295:SF123">
    <property type="entry name" value="PROTEIN IQ-DOMAIN 5"/>
    <property type="match status" value="1"/>
</dbReference>
<evidence type="ECO:0000256" key="3">
    <source>
        <dbReference type="SAM" id="MobiDB-lite"/>
    </source>
</evidence>
<dbReference type="PANTHER" id="PTHR32295">
    <property type="entry name" value="IQ-DOMAIN 5-RELATED"/>
    <property type="match status" value="1"/>
</dbReference>
<sequence length="344" mass="37686">MGSSRKWIRALLGLKKPHKSHSIENSENRSGSTGKISHRRKNSVEIDSSVLENELNQNVVADNAKDANFLSDGWCDSAGSVEEIQAKLLKRKEAAAKRERAMAYALANQWQAGSRQHTTPAGFEPDKSSWGWNWLERWMAVRPWENRFVDTNLNDGVKIHENQLADVKNAPATMSNSTGKRPTSNIVNGKASRSCNNSNVSNEKKAASHSDGCSSPPNKSANVQETPGTLSKTVLEDFAEEATSKLKVVSRSHSNPKERSAIMNKPGKKRLSLSGSGQSHGAQPARPKPTVKRSPTALKPEKDKAQTNGSNAKPSKSSPRTAEARALEHMLWPSVCEFLMISDK</sequence>
<accession>A0A5A7Q3G7</accession>
<feature type="compositionally biased region" description="Polar residues" evidence="3">
    <location>
        <begin position="211"/>
        <end position="227"/>
    </location>
</feature>
<proteinExistence type="inferred from homology"/>
<gene>
    <name evidence="4" type="ORF">STAS_16206</name>
</gene>
<evidence type="ECO:0000313" key="5">
    <source>
        <dbReference type="Proteomes" id="UP000325081"/>
    </source>
</evidence>
<dbReference type="EMBL" id="BKCP01005716">
    <property type="protein sequence ID" value="GER39584.1"/>
    <property type="molecule type" value="Genomic_DNA"/>
</dbReference>
<name>A0A5A7Q3G7_STRAF</name>
<keyword evidence="1" id="KW-0112">Calmodulin-binding</keyword>
<comment type="similarity">
    <text evidence="2">Belongs to the IQD family.</text>
</comment>
<feature type="region of interest" description="Disordered" evidence="3">
    <location>
        <begin position="17"/>
        <end position="43"/>
    </location>
</feature>
<comment type="caution">
    <text evidence="4">The sequence shown here is derived from an EMBL/GenBank/DDBJ whole genome shotgun (WGS) entry which is preliminary data.</text>
</comment>
<keyword evidence="5" id="KW-1185">Reference proteome</keyword>
<feature type="region of interest" description="Disordered" evidence="3">
    <location>
        <begin position="246"/>
        <end position="325"/>
    </location>
</feature>
<dbReference type="Proteomes" id="UP000325081">
    <property type="component" value="Unassembled WGS sequence"/>
</dbReference>
<reference evidence="5" key="1">
    <citation type="journal article" date="2019" name="Curr. Biol.">
        <title>Genome Sequence of Striga asiatica Provides Insight into the Evolution of Plant Parasitism.</title>
        <authorList>
            <person name="Yoshida S."/>
            <person name="Kim S."/>
            <person name="Wafula E.K."/>
            <person name="Tanskanen J."/>
            <person name="Kim Y.M."/>
            <person name="Honaas L."/>
            <person name="Yang Z."/>
            <person name="Spallek T."/>
            <person name="Conn C.E."/>
            <person name="Ichihashi Y."/>
            <person name="Cheong K."/>
            <person name="Cui S."/>
            <person name="Der J.P."/>
            <person name="Gundlach H."/>
            <person name="Jiao Y."/>
            <person name="Hori C."/>
            <person name="Ishida J.K."/>
            <person name="Kasahara H."/>
            <person name="Kiba T."/>
            <person name="Kim M.S."/>
            <person name="Koo N."/>
            <person name="Laohavisit A."/>
            <person name="Lee Y.H."/>
            <person name="Lumba S."/>
            <person name="McCourt P."/>
            <person name="Mortimer J.C."/>
            <person name="Mutuku J.M."/>
            <person name="Nomura T."/>
            <person name="Sasaki-Sekimoto Y."/>
            <person name="Seto Y."/>
            <person name="Wang Y."/>
            <person name="Wakatake T."/>
            <person name="Sakakibara H."/>
            <person name="Demura T."/>
            <person name="Yamaguchi S."/>
            <person name="Yoneyama K."/>
            <person name="Manabe R.I."/>
            <person name="Nelson D.C."/>
            <person name="Schulman A.H."/>
            <person name="Timko M.P."/>
            <person name="dePamphilis C.W."/>
            <person name="Choi D."/>
            <person name="Shirasu K."/>
        </authorList>
    </citation>
    <scope>NUCLEOTIDE SEQUENCE [LARGE SCALE GENOMIC DNA]</scope>
    <source>
        <strain evidence="5">cv. UVA1</strain>
    </source>
</reference>
<feature type="compositionally biased region" description="Polar residues" evidence="3">
    <location>
        <begin position="306"/>
        <end position="320"/>
    </location>
</feature>
<evidence type="ECO:0000256" key="2">
    <source>
        <dbReference type="ARBA" id="ARBA00024341"/>
    </source>
</evidence>
<dbReference type="GO" id="GO:0005516">
    <property type="term" value="F:calmodulin binding"/>
    <property type="evidence" value="ECO:0007669"/>
    <property type="project" value="UniProtKB-KW"/>
</dbReference>
<feature type="compositionally biased region" description="Polar residues" evidence="3">
    <location>
        <begin position="172"/>
        <end position="201"/>
    </location>
</feature>
<dbReference type="OrthoDB" id="654277at2759"/>
<protein>
    <submittedName>
        <fullName evidence="4">IQ domain-containing protein</fullName>
    </submittedName>
</protein>
<dbReference type="AlphaFoldDB" id="A0A5A7Q3G7"/>
<feature type="region of interest" description="Disordered" evidence="3">
    <location>
        <begin position="168"/>
        <end position="227"/>
    </location>
</feature>
<evidence type="ECO:0000256" key="1">
    <source>
        <dbReference type="ARBA" id="ARBA00022860"/>
    </source>
</evidence>
<evidence type="ECO:0000313" key="4">
    <source>
        <dbReference type="EMBL" id="GER39584.1"/>
    </source>
</evidence>
<organism evidence="4 5">
    <name type="scientific">Striga asiatica</name>
    <name type="common">Asiatic witchweed</name>
    <name type="synonym">Buchnera asiatica</name>
    <dbReference type="NCBI Taxonomy" id="4170"/>
    <lineage>
        <taxon>Eukaryota</taxon>
        <taxon>Viridiplantae</taxon>
        <taxon>Streptophyta</taxon>
        <taxon>Embryophyta</taxon>
        <taxon>Tracheophyta</taxon>
        <taxon>Spermatophyta</taxon>
        <taxon>Magnoliopsida</taxon>
        <taxon>eudicotyledons</taxon>
        <taxon>Gunneridae</taxon>
        <taxon>Pentapetalae</taxon>
        <taxon>asterids</taxon>
        <taxon>lamiids</taxon>
        <taxon>Lamiales</taxon>
        <taxon>Orobanchaceae</taxon>
        <taxon>Buchnereae</taxon>
        <taxon>Striga</taxon>
    </lineage>
</organism>
<feature type="non-terminal residue" evidence="4">
    <location>
        <position position="344"/>
    </location>
</feature>